<evidence type="ECO:0000313" key="6">
    <source>
        <dbReference type="EMBL" id="KAL3760689.1"/>
    </source>
</evidence>
<feature type="repeat" description="TPR" evidence="3">
    <location>
        <begin position="884"/>
        <end position="917"/>
    </location>
</feature>
<dbReference type="InterPro" id="IPR043129">
    <property type="entry name" value="ATPase_NBD"/>
</dbReference>
<evidence type="ECO:0000256" key="1">
    <source>
        <dbReference type="ARBA" id="ARBA00022741"/>
    </source>
</evidence>
<dbReference type="GO" id="GO:0005524">
    <property type="term" value="F:ATP binding"/>
    <property type="evidence" value="ECO:0007669"/>
    <property type="project" value="UniProtKB-KW"/>
</dbReference>
<evidence type="ECO:0000313" key="7">
    <source>
        <dbReference type="Proteomes" id="UP001530293"/>
    </source>
</evidence>
<dbReference type="SUPFAM" id="SSF48452">
    <property type="entry name" value="TPR-like"/>
    <property type="match status" value="1"/>
</dbReference>
<name>A0ABD3M9M5_9STRA</name>
<keyword evidence="3" id="KW-0802">TPR repeat</keyword>
<sequence>MSSGSSSSSSTAVIIVGVDLGTLSSKTTTTAALLLGNNSPTTTNTSTVEQHYLEIVRNAHGGHELPTAVTFSKTAASGDDSDSSTTSSHFHRQIGEDASDWYRADENTVWGIGRLVLFDSVVAAASDSGSAAARGGGDEAAAAAAAAGAGSAIVDFLSPFRRFQFLTQSSRSHEDVIQVDDDNAGNEHLLVTTAGDDAAPAIGGGDRDGDNNKVGGINIKEGGSQVYIPSIQQYFSPTSLLAMVVGRIERNVLDTVDRLLSSSGGGGSRQGGTNTGSASRRREDVMLRYVFVVPPLPTHTPPLSLHHPSTTILRDAIEHAFQDATYAGSTSSTSCSIIDSSTCIAAILTKKYNAAAVAASSSEARVGGGGGATDNDDDDEKERTILVVEMGHAITTVTILKRHTRKMRDAMQDCVKKYAAMGTEVTVTASDISVEERKCPATAIGGMFHVEVLSSMSHWNLGAANIDVALHCHFMKTHPLLSQHPTTITTTTTTSTPAGDGSGSDNNNTSLFACNSKRGQRLLEGCRKLKHMLSMLPSSTVTVENVGLDDCDVVLACTRDTLRELCNADEDGGAGVLQKLRSLIVSAMDKAGVNRVDDIEVTGGGCRVPIVQEVIRSVCKKEGEYVLGQSLDDTALAFGASSLGVSIINENDDGTKRIDGGGRAADDMKMMDATRVAHREQLRELENVMAAQDSQYQRKAEIKNCIEAHILELRSARHDSKFGSLLPTSSNKEFTSHLDETDDWLFSDACDAATVKEMEERWVAIQSKTKELCADYLDAKQAEIDKKNREMEEEVQRAAALREAEYAMSGDTDDMEEQEDHDTRRLPTKRRMEIVLKNKTEANELFAGGNYRHAAARYVKALTHCGKFFDLSPVEEKEVMEMKLSLYLNVALAYIKLEKLDNAYQCCNDALSLDTNNVKALYRRASVLYQKRKFDDAMRDCVEAENLAPDDKAVKKLKALLEQQIAKQKKKEKAMAKKMFG</sequence>
<dbReference type="SUPFAM" id="SSF100934">
    <property type="entry name" value="Heat shock protein 70kD (HSP70), C-terminal subdomain"/>
    <property type="match status" value="1"/>
</dbReference>
<protein>
    <submittedName>
        <fullName evidence="6">Uncharacterized protein</fullName>
    </submittedName>
</protein>
<keyword evidence="7" id="KW-1185">Reference proteome</keyword>
<dbReference type="SUPFAM" id="SSF53067">
    <property type="entry name" value="Actin-like ATPase domain"/>
    <property type="match status" value="1"/>
</dbReference>
<dbReference type="EMBL" id="JALLBG020000173">
    <property type="protein sequence ID" value="KAL3760689.1"/>
    <property type="molecule type" value="Genomic_DNA"/>
</dbReference>
<gene>
    <name evidence="6" type="ORF">ACHAWU_000009</name>
</gene>
<dbReference type="SMART" id="SM00028">
    <property type="entry name" value="TPR"/>
    <property type="match status" value="3"/>
</dbReference>
<dbReference type="Pfam" id="PF00012">
    <property type="entry name" value="HSP70"/>
    <property type="match status" value="1"/>
</dbReference>
<dbReference type="Gene3D" id="3.30.420.40">
    <property type="match status" value="2"/>
</dbReference>
<evidence type="ECO:0000256" key="4">
    <source>
        <dbReference type="SAM" id="Coils"/>
    </source>
</evidence>
<dbReference type="InterPro" id="IPR029048">
    <property type="entry name" value="HSP70_C_sf"/>
</dbReference>
<dbReference type="Gene3D" id="1.20.1270.10">
    <property type="match status" value="1"/>
</dbReference>
<dbReference type="InterPro" id="IPR019734">
    <property type="entry name" value="TPR_rpt"/>
</dbReference>
<dbReference type="PROSITE" id="PS50005">
    <property type="entry name" value="TPR"/>
    <property type="match status" value="1"/>
</dbReference>
<dbReference type="Proteomes" id="UP001530293">
    <property type="component" value="Unassembled WGS sequence"/>
</dbReference>
<reference evidence="6 7" key="1">
    <citation type="submission" date="2024-10" db="EMBL/GenBank/DDBJ databases">
        <title>Updated reference genomes for cyclostephanoid diatoms.</title>
        <authorList>
            <person name="Roberts W.R."/>
            <person name="Alverson A.J."/>
        </authorList>
    </citation>
    <scope>NUCLEOTIDE SEQUENCE [LARGE SCALE GENOMIC DNA]</scope>
    <source>
        <strain evidence="6 7">AJA232-27</strain>
    </source>
</reference>
<dbReference type="Pfam" id="PF13181">
    <property type="entry name" value="TPR_8"/>
    <property type="match status" value="1"/>
</dbReference>
<feature type="compositionally biased region" description="Gly residues" evidence="5">
    <location>
        <begin position="263"/>
        <end position="274"/>
    </location>
</feature>
<keyword evidence="4" id="KW-0175">Coiled coil</keyword>
<dbReference type="AlphaFoldDB" id="A0ABD3M9M5"/>
<dbReference type="Gene3D" id="3.90.640.10">
    <property type="entry name" value="Actin, Chain A, domain 4"/>
    <property type="match status" value="1"/>
</dbReference>
<feature type="compositionally biased region" description="Low complexity" evidence="5">
    <location>
        <begin position="486"/>
        <end position="496"/>
    </location>
</feature>
<dbReference type="InterPro" id="IPR050754">
    <property type="entry name" value="FKBP4/5/8-like"/>
</dbReference>
<organism evidence="6 7">
    <name type="scientific">Discostella pseudostelligera</name>
    <dbReference type="NCBI Taxonomy" id="259834"/>
    <lineage>
        <taxon>Eukaryota</taxon>
        <taxon>Sar</taxon>
        <taxon>Stramenopiles</taxon>
        <taxon>Ochrophyta</taxon>
        <taxon>Bacillariophyta</taxon>
        <taxon>Coscinodiscophyceae</taxon>
        <taxon>Thalassiosirophycidae</taxon>
        <taxon>Stephanodiscales</taxon>
        <taxon>Stephanodiscaceae</taxon>
        <taxon>Discostella</taxon>
    </lineage>
</organism>
<comment type="caution">
    <text evidence="6">The sequence shown here is derived from an EMBL/GenBank/DDBJ whole genome shotgun (WGS) entry which is preliminary data.</text>
</comment>
<accession>A0ABD3M9M5</accession>
<dbReference type="InterPro" id="IPR013126">
    <property type="entry name" value="Hsp_70_fam"/>
</dbReference>
<dbReference type="Gene3D" id="1.25.40.10">
    <property type="entry name" value="Tetratricopeptide repeat domain"/>
    <property type="match status" value="1"/>
</dbReference>
<keyword evidence="1" id="KW-0547">Nucleotide-binding</keyword>
<feature type="region of interest" description="Disordered" evidence="5">
    <location>
        <begin position="259"/>
        <end position="279"/>
    </location>
</feature>
<evidence type="ECO:0000256" key="3">
    <source>
        <dbReference type="PROSITE-ProRule" id="PRU00339"/>
    </source>
</evidence>
<feature type="region of interest" description="Disordered" evidence="5">
    <location>
        <begin position="485"/>
        <end position="505"/>
    </location>
</feature>
<feature type="coiled-coil region" evidence="4">
    <location>
        <begin position="777"/>
        <end position="804"/>
    </location>
</feature>
<proteinExistence type="predicted"/>
<dbReference type="InterPro" id="IPR011990">
    <property type="entry name" value="TPR-like_helical_dom_sf"/>
</dbReference>
<evidence type="ECO:0000256" key="5">
    <source>
        <dbReference type="SAM" id="MobiDB-lite"/>
    </source>
</evidence>
<evidence type="ECO:0000256" key="2">
    <source>
        <dbReference type="ARBA" id="ARBA00022840"/>
    </source>
</evidence>
<keyword evidence="2" id="KW-0067">ATP-binding</keyword>
<dbReference type="PANTHER" id="PTHR46512">
    <property type="entry name" value="PEPTIDYLPROLYL ISOMERASE"/>
    <property type="match status" value="1"/>
</dbReference>